<name>A0A371I3K6_MUCPR</name>
<dbReference type="AlphaFoldDB" id="A0A371I3K6"/>
<proteinExistence type="predicted"/>
<evidence type="ECO:0000313" key="1">
    <source>
        <dbReference type="EMBL" id="RDY09622.1"/>
    </source>
</evidence>
<sequence length="156" mass="18064">MTRNNERLKAMETHISNLATLMSQWVTPPKDEAPIKEITIDVTDKAKDVLIPKKLSAIFPQRLKGDKRALDIFDGEILSNFLDTRKPCFKTPNHARSLSKSGLRSINNTDELHFRCYGPYIMIKIPPYWVVKVTKGYEITFGVNRHHVKHYEEELL</sequence>
<gene>
    <name evidence="1" type="ORF">CR513_05977</name>
</gene>
<protein>
    <submittedName>
        <fullName evidence="1">Uncharacterized protein</fullName>
    </submittedName>
</protein>
<feature type="non-terminal residue" evidence="1">
    <location>
        <position position="1"/>
    </location>
</feature>
<dbReference type="Proteomes" id="UP000257109">
    <property type="component" value="Unassembled WGS sequence"/>
</dbReference>
<keyword evidence="2" id="KW-1185">Reference proteome</keyword>
<reference evidence="1" key="1">
    <citation type="submission" date="2018-05" db="EMBL/GenBank/DDBJ databases">
        <title>Draft genome of Mucuna pruriens seed.</title>
        <authorList>
            <person name="Nnadi N.E."/>
            <person name="Vos R."/>
            <person name="Hasami M.H."/>
            <person name="Devisetty U.K."/>
            <person name="Aguiy J.C."/>
        </authorList>
    </citation>
    <scope>NUCLEOTIDE SEQUENCE [LARGE SCALE GENOMIC DNA]</scope>
    <source>
        <strain evidence="1">JCA_2017</strain>
    </source>
</reference>
<organism evidence="1 2">
    <name type="scientific">Mucuna pruriens</name>
    <name type="common">Velvet bean</name>
    <name type="synonym">Dolichos pruriens</name>
    <dbReference type="NCBI Taxonomy" id="157652"/>
    <lineage>
        <taxon>Eukaryota</taxon>
        <taxon>Viridiplantae</taxon>
        <taxon>Streptophyta</taxon>
        <taxon>Embryophyta</taxon>
        <taxon>Tracheophyta</taxon>
        <taxon>Spermatophyta</taxon>
        <taxon>Magnoliopsida</taxon>
        <taxon>eudicotyledons</taxon>
        <taxon>Gunneridae</taxon>
        <taxon>Pentapetalae</taxon>
        <taxon>rosids</taxon>
        <taxon>fabids</taxon>
        <taxon>Fabales</taxon>
        <taxon>Fabaceae</taxon>
        <taxon>Papilionoideae</taxon>
        <taxon>50 kb inversion clade</taxon>
        <taxon>NPAAA clade</taxon>
        <taxon>indigoferoid/millettioid clade</taxon>
        <taxon>Phaseoleae</taxon>
        <taxon>Mucuna</taxon>
    </lineage>
</organism>
<accession>A0A371I3K6</accession>
<dbReference type="EMBL" id="QJKJ01001002">
    <property type="protein sequence ID" value="RDY09622.1"/>
    <property type="molecule type" value="Genomic_DNA"/>
</dbReference>
<comment type="caution">
    <text evidence="1">The sequence shown here is derived from an EMBL/GenBank/DDBJ whole genome shotgun (WGS) entry which is preliminary data.</text>
</comment>
<evidence type="ECO:0000313" key="2">
    <source>
        <dbReference type="Proteomes" id="UP000257109"/>
    </source>
</evidence>